<comment type="caution">
    <text evidence="1">The sequence shown here is derived from an EMBL/GenBank/DDBJ whole genome shotgun (WGS) entry which is preliminary data.</text>
</comment>
<accession>A0A0F4Z0H0</accession>
<dbReference type="AlphaFoldDB" id="A0A0F4Z0H0"/>
<dbReference type="PANTHER" id="PTHR11995:SF14">
    <property type="entry name" value="NADH DEHYDROGENASE [UBIQUINONE] IRON-SULFUR PROTEIN 7, MITOCHONDRIAL"/>
    <property type="match status" value="1"/>
</dbReference>
<dbReference type="SUPFAM" id="SSF56770">
    <property type="entry name" value="HydA/Nqo6-like"/>
    <property type="match status" value="1"/>
</dbReference>
<gene>
    <name evidence="1" type="ORF">T310_1986</name>
</gene>
<name>A0A0F4Z0H0_RASE3</name>
<dbReference type="STRING" id="1408163.A0A0F4Z0H0"/>
<dbReference type="GO" id="GO:0009060">
    <property type="term" value="P:aerobic respiration"/>
    <property type="evidence" value="ECO:0007669"/>
    <property type="project" value="TreeGrafter"/>
</dbReference>
<reference evidence="1 2" key="1">
    <citation type="submission" date="2015-04" db="EMBL/GenBank/DDBJ databases">
        <authorList>
            <person name="Heijne W.H."/>
            <person name="Fedorova N.D."/>
            <person name="Nierman W.C."/>
            <person name="Vollebregt A.W."/>
            <person name="Zhao Z."/>
            <person name="Wu L."/>
            <person name="Kumar M."/>
            <person name="Stam H."/>
            <person name="van den Berg M.A."/>
            <person name="Pel H.J."/>
        </authorList>
    </citation>
    <scope>NUCLEOTIDE SEQUENCE [LARGE SCALE GENOMIC DNA]</scope>
    <source>
        <strain evidence="1 2">CBS 393.64</strain>
    </source>
</reference>
<dbReference type="GO" id="GO:0008137">
    <property type="term" value="F:NADH dehydrogenase (ubiquinone) activity"/>
    <property type="evidence" value="ECO:0007669"/>
    <property type="project" value="TreeGrafter"/>
</dbReference>
<dbReference type="EMBL" id="LASV01000079">
    <property type="protein sequence ID" value="KKA24004.1"/>
    <property type="molecule type" value="Genomic_DNA"/>
</dbReference>
<keyword evidence="1" id="KW-0830">Ubiquinone</keyword>
<dbReference type="Proteomes" id="UP000053958">
    <property type="component" value="Unassembled WGS sequence"/>
</dbReference>
<dbReference type="PANTHER" id="PTHR11995">
    <property type="entry name" value="NADH DEHYDROGENASE"/>
    <property type="match status" value="1"/>
</dbReference>
<sequence length="112" mass="12657">MSCEMDNNSTNLKPITNWARQASTWPLSFRLSCSVIEIMHVSTPLYDQNRLEIMFWTRASAGLRPDARPSIGAWCAALIAVDIYVPGCPPAAKALLYGIFQLQRKMRRTKII</sequence>
<evidence type="ECO:0000313" key="1">
    <source>
        <dbReference type="EMBL" id="KKA24004.1"/>
    </source>
</evidence>
<dbReference type="Gene3D" id="3.40.50.12280">
    <property type="match status" value="2"/>
</dbReference>
<protein>
    <submittedName>
        <fullName evidence="1">NADH-ubiquinone oxidoreductase subunit B</fullName>
    </submittedName>
</protein>
<dbReference type="GeneID" id="25314337"/>
<dbReference type="GO" id="GO:0032981">
    <property type="term" value="P:mitochondrial respiratory chain complex I assembly"/>
    <property type="evidence" value="ECO:0007669"/>
    <property type="project" value="TreeGrafter"/>
</dbReference>
<organism evidence="1 2">
    <name type="scientific">Rasamsonia emersonii (strain ATCC 16479 / CBS 393.64 / IMI 116815)</name>
    <dbReference type="NCBI Taxonomy" id="1408163"/>
    <lineage>
        <taxon>Eukaryota</taxon>
        <taxon>Fungi</taxon>
        <taxon>Dikarya</taxon>
        <taxon>Ascomycota</taxon>
        <taxon>Pezizomycotina</taxon>
        <taxon>Eurotiomycetes</taxon>
        <taxon>Eurotiomycetidae</taxon>
        <taxon>Eurotiales</taxon>
        <taxon>Trichocomaceae</taxon>
        <taxon>Rasamsonia</taxon>
    </lineage>
</organism>
<dbReference type="GO" id="GO:0005739">
    <property type="term" value="C:mitochondrion"/>
    <property type="evidence" value="ECO:0007669"/>
    <property type="project" value="GOC"/>
</dbReference>
<dbReference type="GO" id="GO:0015990">
    <property type="term" value="P:electron transport coupled proton transport"/>
    <property type="evidence" value="ECO:0007669"/>
    <property type="project" value="TreeGrafter"/>
</dbReference>
<evidence type="ECO:0000313" key="2">
    <source>
        <dbReference type="Proteomes" id="UP000053958"/>
    </source>
</evidence>
<keyword evidence="2" id="KW-1185">Reference proteome</keyword>
<dbReference type="OrthoDB" id="268400at2759"/>
<proteinExistence type="predicted"/>
<dbReference type="GO" id="GO:0045271">
    <property type="term" value="C:respiratory chain complex I"/>
    <property type="evidence" value="ECO:0007669"/>
    <property type="project" value="TreeGrafter"/>
</dbReference>
<dbReference type="RefSeq" id="XP_013330616.1">
    <property type="nucleotide sequence ID" value="XM_013475162.1"/>
</dbReference>